<evidence type="ECO:0000313" key="2">
    <source>
        <dbReference type="EMBL" id="MFC5293188.1"/>
    </source>
</evidence>
<dbReference type="RefSeq" id="WP_003497300.1">
    <property type="nucleotide sequence ID" value="NZ_JAOAOS010000006.1"/>
</dbReference>
<evidence type="ECO:0000313" key="3">
    <source>
        <dbReference type="Proteomes" id="UP001595976"/>
    </source>
</evidence>
<gene>
    <name evidence="2" type="ORF">ACFPK2_09320</name>
</gene>
<proteinExistence type="predicted"/>
<dbReference type="GeneID" id="92352677"/>
<keyword evidence="2" id="KW-0418">Kinase</keyword>
<dbReference type="SUPFAM" id="SSF53613">
    <property type="entry name" value="Ribokinase-like"/>
    <property type="match status" value="1"/>
</dbReference>
<keyword evidence="3" id="KW-1185">Reference proteome</keyword>
<sequence>MQIAGGLYRELCETPKWNAQFGSGGRAAAAVSALSPGSTLHTYARDESSPGADELSDLGVRLSRTHSDIAIAFAYFHPLSQPHIEPRPGSFPQQPPIHVSGDVVLRFGFLEGSAIVHAVRAIYDPQTAVRPEPFGANGSTAKRLALVMNELELCRYAGCTDLATAAAKAMSHGDRVTVIVVKRGVRGVTVFERHAEPNTIPAYYSSRVFKIGTGDVFSAVFAYHWGEAGTSAAEAADLASRSVSAYCETMTLPVQTDLLSSREPITGQAPNRIVLHGSTSTIGRRYTLEEARFRLKELGVEVLSPQLDEVPDSFLENAPSLLVADGLSTTEIRRLCATRSHQNIVILDEEQRSDIAALSDLGVTIVPDFASSLYRAAWPRASCRSLDSCGDA</sequence>
<name>A0ABW0F3P8_9HYPH</name>
<reference evidence="3" key="1">
    <citation type="journal article" date="2019" name="Int. J. Syst. Evol. Microbiol.">
        <title>The Global Catalogue of Microorganisms (GCM) 10K type strain sequencing project: providing services to taxonomists for standard genome sequencing and annotation.</title>
        <authorList>
            <consortium name="The Broad Institute Genomics Platform"/>
            <consortium name="The Broad Institute Genome Sequencing Center for Infectious Disease"/>
            <person name="Wu L."/>
            <person name="Ma J."/>
        </authorList>
    </citation>
    <scope>NUCLEOTIDE SEQUENCE [LARGE SCALE GENOMIC DNA]</scope>
    <source>
        <strain evidence="3">CGMCC 1.15643</strain>
    </source>
</reference>
<protein>
    <submittedName>
        <fullName evidence="2">PfkB family carbohydrate kinase</fullName>
    </submittedName>
</protein>
<dbReference type="GO" id="GO:0016301">
    <property type="term" value="F:kinase activity"/>
    <property type="evidence" value="ECO:0007669"/>
    <property type="project" value="UniProtKB-KW"/>
</dbReference>
<dbReference type="EMBL" id="JBHSLI010000003">
    <property type="protein sequence ID" value="MFC5293188.1"/>
    <property type="molecule type" value="Genomic_DNA"/>
</dbReference>
<dbReference type="Pfam" id="PF00294">
    <property type="entry name" value="PfkB"/>
    <property type="match status" value="1"/>
</dbReference>
<dbReference type="Gene3D" id="3.40.1190.20">
    <property type="match status" value="1"/>
</dbReference>
<dbReference type="InterPro" id="IPR029056">
    <property type="entry name" value="Ribokinase-like"/>
</dbReference>
<dbReference type="InterPro" id="IPR011611">
    <property type="entry name" value="PfkB_dom"/>
</dbReference>
<comment type="caution">
    <text evidence="2">The sequence shown here is derived from an EMBL/GenBank/DDBJ whole genome shotgun (WGS) entry which is preliminary data.</text>
</comment>
<organism evidence="2 3">
    <name type="scientific">Bosea minatitlanensis</name>
    <dbReference type="NCBI Taxonomy" id="128782"/>
    <lineage>
        <taxon>Bacteria</taxon>
        <taxon>Pseudomonadati</taxon>
        <taxon>Pseudomonadota</taxon>
        <taxon>Alphaproteobacteria</taxon>
        <taxon>Hyphomicrobiales</taxon>
        <taxon>Boseaceae</taxon>
        <taxon>Bosea</taxon>
    </lineage>
</organism>
<evidence type="ECO:0000259" key="1">
    <source>
        <dbReference type="Pfam" id="PF00294"/>
    </source>
</evidence>
<dbReference type="Proteomes" id="UP001595976">
    <property type="component" value="Unassembled WGS sequence"/>
</dbReference>
<accession>A0ABW0F3P8</accession>
<feature type="domain" description="Carbohydrate kinase PfkB" evidence="1">
    <location>
        <begin position="146"/>
        <end position="244"/>
    </location>
</feature>
<keyword evidence="2" id="KW-0808">Transferase</keyword>